<sequence length="387" mass="42761">MNPIHKNTLVLCVSAALALCSCAVTGLAGRWTAEAELSPRNLSGLTSPGAFAAAENRAAKLPRQTPDKQISPGLQTESPLLSFILLSDLHIQETDKESQHLLMKALIEYYTIKPDADLLVLNGDLTNGGERDFIRLKELLSRTPHPPVHATMGNHDYYRMWLHGGTHYDYTKLSGDWSSYQAASQFKRHFGYRRLYHETSVRGVPFLFLSGEAYRDVDESVGEDASMSDEQLNWLDGRLAELTSRPRHTGASGGNGPDSGSSCMPAFVFLHQPLPDTVEGSSLERGVVQHERLRAILAKYPAVVLFSGHTHWDLEPTGQLWRGPFTAVGSGAIRGVYSAGNKPVSPLKSESLFVEVYRDGRIAVRGRNHTDERWTGEASVIPCIKRR</sequence>
<dbReference type="Pfam" id="PF00149">
    <property type="entry name" value="Metallophos"/>
    <property type="match status" value="1"/>
</dbReference>
<evidence type="ECO:0000256" key="1">
    <source>
        <dbReference type="SAM" id="SignalP"/>
    </source>
</evidence>
<dbReference type="AlphaFoldDB" id="A0A927CCN4"/>
<dbReference type="EMBL" id="JACXJA010000027">
    <property type="protein sequence ID" value="MBD2864157.1"/>
    <property type="molecule type" value="Genomic_DNA"/>
</dbReference>
<dbReference type="InterPro" id="IPR051918">
    <property type="entry name" value="STPP_CPPED1"/>
</dbReference>
<dbReference type="RefSeq" id="WP_190929782.1">
    <property type="nucleotide sequence ID" value="NZ_JACXJA010000027.1"/>
</dbReference>
<comment type="caution">
    <text evidence="3">The sequence shown here is derived from an EMBL/GenBank/DDBJ whole genome shotgun (WGS) entry which is preliminary data.</text>
</comment>
<evidence type="ECO:0000313" key="3">
    <source>
        <dbReference type="EMBL" id="MBD2864157.1"/>
    </source>
</evidence>
<feature type="domain" description="Calcineurin-like phosphoesterase" evidence="2">
    <location>
        <begin position="82"/>
        <end position="312"/>
    </location>
</feature>
<proteinExistence type="predicted"/>
<feature type="chain" id="PRO_5038560132" evidence="1">
    <location>
        <begin position="29"/>
        <end position="387"/>
    </location>
</feature>
<dbReference type="Gene3D" id="3.60.21.10">
    <property type="match status" value="1"/>
</dbReference>
<feature type="signal peptide" evidence="1">
    <location>
        <begin position="1"/>
        <end position="28"/>
    </location>
</feature>
<keyword evidence="4" id="KW-1185">Reference proteome</keyword>
<protein>
    <submittedName>
        <fullName evidence="3">Metallophosphoesterase</fullName>
    </submittedName>
</protein>
<dbReference type="GO" id="GO:0016787">
    <property type="term" value="F:hydrolase activity"/>
    <property type="evidence" value="ECO:0007669"/>
    <property type="project" value="InterPro"/>
</dbReference>
<dbReference type="InterPro" id="IPR029052">
    <property type="entry name" value="Metallo-depent_PP-like"/>
</dbReference>
<dbReference type="PANTHER" id="PTHR43143">
    <property type="entry name" value="METALLOPHOSPHOESTERASE, CALCINEURIN SUPERFAMILY"/>
    <property type="match status" value="1"/>
</dbReference>
<dbReference type="InterPro" id="IPR004843">
    <property type="entry name" value="Calcineurin-like_PHP"/>
</dbReference>
<keyword evidence="1" id="KW-0732">Signal</keyword>
<organism evidence="3 4">
    <name type="scientific">Paenibacillus oceani</name>
    <dbReference type="NCBI Taxonomy" id="2772510"/>
    <lineage>
        <taxon>Bacteria</taxon>
        <taxon>Bacillati</taxon>
        <taxon>Bacillota</taxon>
        <taxon>Bacilli</taxon>
        <taxon>Bacillales</taxon>
        <taxon>Paenibacillaceae</taxon>
        <taxon>Paenibacillus</taxon>
    </lineage>
</organism>
<dbReference type="SUPFAM" id="SSF56300">
    <property type="entry name" value="Metallo-dependent phosphatases"/>
    <property type="match status" value="1"/>
</dbReference>
<dbReference type="PANTHER" id="PTHR43143:SF1">
    <property type="entry name" value="SERINE_THREONINE-PROTEIN PHOSPHATASE CPPED1"/>
    <property type="match status" value="1"/>
</dbReference>
<gene>
    <name evidence="3" type="ORF">IDH45_19425</name>
</gene>
<name>A0A927CCN4_9BACL</name>
<accession>A0A927CCN4</accession>
<evidence type="ECO:0000313" key="4">
    <source>
        <dbReference type="Proteomes" id="UP000639396"/>
    </source>
</evidence>
<evidence type="ECO:0000259" key="2">
    <source>
        <dbReference type="Pfam" id="PF00149"/>
    </source>
</evidence>
<dbReference type="PROSITE" id="PS51257">
    <property type="entry name" value="PROKAR_LIPOPROTEIN"/>
    <property type="match status" value="1"/>
</dbReference>
<reference evidence="3" key="1">
    <citation type="submission" date="2020-09" db="EMBL/GenBank/DDBJ databases">
        <title>A novel bacterium of genus Paenibacillus, isolated from South China Sea.</title>
        <authorList>
            <person name="Huang H."/>
            <person name="Mo K."/>
            <person name="Hu Y."/>
        </authorList>
    </citation>
    <scope>NUCLEOTIDE SEQUENCE</scope>
    <source>
        <strain evidence="3">IB182363</strain>
    </source>
</reference>
<dbReference type="Proteomes" id="UP000639396">
    <property type="component" value="Unassembled WGS sequence"/>
</dbReference>